<dbReference type="Proteomes" id="UP000196440">
    <property type="component" value="Unassembled WGS sequence"/>
</dbReference>
<proteinExistence type="predicted"/>
<dbReference type="Proteomes" id="UP000424966">
    <property type="component" value="Chromosome"/>
</dbReference>
<protein>
    <submittedName>
        <fullName evidence="3 4">Integrating conjugative element protein</fullName>
    </submittedName>
</protein>
<keyword evidence="1" id="KW-0175">Coiled coil</keyword>
<dbReference type="AlphaFoldDB" id="A0A208ZV36"/>
<feature type="region of interest" description="Disordered" evidence="2">
    <location>
        <begin position="242"/>
        <end position="261"/>
    </location>
</feature>
<dbReference type="EMBL" id="CP046294">
    <property type="protein sequence ID" value="QGR70021.1"/>
    <property type="molecule type" value="Genomic_DNA"/>
</dbReference>
<evidence type="ECO:0000313" key="5">
    <source>
        <dbReference type="Proteomes" id="UP000196440"/>
    </source>
</evidence>
<dbReference type="GeneID" id="58045858"/>
<evidence type="ECO:0000313" key="6">
    <source>
        <dbReference type="Proteomes" id="UP000424966"/>
    </source>
</evidence>
<gene>
    <name evidence="3" type="ORF">CBW57_17460</name>
    <name evidence="4" type="ORF">FOC37_06310</name>
</gene>
<keyword evidence="6" id="KW-1185">Reference proteome</keyword>
<dbReference type="InterPro" id="IPR014996">
    <property type="entry name" value="AcaB"/>
</dbReference>
<dbReference type="RefSeq" id="WP_050135277.1">
    <property type="nucleotide sequence ID" value="NZ_CBCPKE010000012.1"/>
</dbReference>
<evidence type="ECO:0000256" key="1">
    <source>
        <dbReference type="SAM" id="Coils"/>
    </source>
</evidence>
<reference evidence="4 6" key="2">
    <citation type="submission" date="2019-11" db="EMBL/GenBank/DDBJ databases">
        <title>FDA dAtabase for Regulatory Grade micrObial Sequences (FDA-ARGOS): Supporting development and validation of Infectious Disease Dx tests.</title>
        <authorList>
            <person name="Patel R."/>
            <person name="Rucinski S."/>
            <person name="Tallon L."/>
            <person name="Sadzewicz L."/>
            <person name="Vavikolanu K."/>
            <person name="Mehta A."/>
            <person name="Aluvathingal J."/>
            <person name="Nadendla S."/>
            <person name="Nandy P."/>
            <person name="Geyer C."/>
            <person name="Yan Y."/>
            <person name="Sichtig H."/>
        </authorList>
    </citation>
    <scope>NUCLEOTIDE SEQUENCE [LARGE SCALE GENOMIC DNA]</scope>
    <source>
        <strain evidence="4 6">FDAARGOS_729</strain>
    </source>
</reference>
<reference evidence="3 5" key="1">
    <citation type="submission" date="2017-05" db="EMBL/GenBank/DDBJ databases">
        <title>Whole genome sequencing of Yersinia kristensenii.</title>
        <authorList>
            <person name="Campioni F."/>
        </authorList>
    </citation>
    <scope>NUCLEOTIDE SEQUENCE [LARGE SCALE GENOMIC DNA]</scope>
    <source>
        <strain evidence="3 5">CFSAN060536</strain>
    </source>
</reference>
<organism evidence="3 5">
    <name type="scientific">Yersinia intermedia</name>
    <dbReference type="NCBI Taxonomy" id="631"/>
    <lineage>
        <taxon>Bacteria</taxon>
        <taxon>Pseudomonadati</taxon>
        <taxon>Pseudomonadota</taxon>
        <taxon>Gammaproteobacteria</taxon>
        <taxon>Enterobacterales</taxon>
        <taxon>Yersiniaceae</taxon>
        <taxon>Yersinia</taxon>
    </lineage>
</organism>
<name>A0A208ZV36_YERIN</name>
<feature type="compositionally biased region" description="Basic and acidic residues" evidence="2">
    <location>
        <begin position="250"/>
        <end position="261"/>
    </location>
</feature>
<dbReference type="EMBL" id="NHOI01000027">
    <property type="protein sequence ID" value="OVZ84335.1"/>
    <property type="molecule type" value="Genomic_DNA"/>
</dbReference>
<evidence type="ECO:0000256" key="2">
    <source>
        <dbReference type="SAM" id="MobiDB-lite"/>
    </source>
</evidence>
<accession>A0A208ZV36</accession>
<dbReference type="NCBIfam" id="TIGR03761">
    <property type="entry name" value="ICE_PFL4669"/>
    <property type="match status" value="1"/>
</dbReference>
<evidence type="ECO:0000313" key="3">
    <source>
        <dbReference type="EMBL" id="OVZ84335.1"/>
    </source>
</evidence>
<evidence type="ECO:0000313" key="4">
    <source>
        <dbReference type="EMBL" id="QGR70021.1"/>
    </source>
</evidence>
<dbReference type="Pfam" id="PF08900">
    <property type="entry name" value="AcaB"/>
    <property type="match status" value="1"/>
</dbReference>
<feature type="coiled-coil region" evidence="1">
    <location>
        <begin position="73"/>
        <end position="100"/>
    </location>
</feature>
<sequence length="261" mass="29766">MTDNAEKKDGKKVGALHSELRIDLHTYYAISTWEGRERGARKDTIIGMPRFFRLVSSINRDSLADNPYADAVMYQLETLIDEAHKNIQRLLEEANSLIDDLPGGISLSSVVSSSPLNIGVHSHTPLGYRCVYLLVGFDQLALKLFQAHHYGFISRQHRDDRLHQGGYQIRRIFTVAMGYRSFPVNRRDIVMETETIPPAQQYFGALDEMVLFGKKRSRFSPPVNAESLRLLNNRLRHKSRENKVVVSIDKQGDKDDSHGKE</sequence>